<dbReference type="SUPFAM" id="SSF52402">
    <property type="entry name" value="Adenine nucleotide alpha hydrolases-like"/>
    <property type="match status" value="1"/>
</dbReference>
<keyword evidence="6" id="KW-1185">Reference proteome</keyword>
<dbReference type="SUPFAM" id="SSF56235">
    <property type="entry name" value="N-terminal nucleophile aminohydrolases (Ntn hydrolases)"/>
    <property type="match status" value="1"/>
</dbReference>
<dbReference type="Gene3D" id="3.40.50.620">
    <property type="entry name" value="HUPs"/>
    <property type="match status" value="2"/>
</dbReference>
<dbReference type="InterPro" id="IPR029055">
    <property type="entry name" value="Ntn_hydrolases_N"/>
</dbReference>
<dbReference type="GO" id="GO:0004066">
    <property type="term" value="F:asparagine synthase (glutamine-hydrolyzing) activity"/>
    <property type="evidence" value="ECO:0007669"/>
    <property type="project" value="UniProtKB-EC"/>
</dbReference>
<dbReference type="EC" id="6.3.5.4" evidence="2"/>
<sequence>MNRSAFIAFIFDAGLPFPEGLTGARHALRRQHGLDDLLNTPGLLVLGDRGASQTRFADGRGMVWGHLFERASGNRTTELDPTTSGSAPDAMTSRYWGGYVLLRRRADAVEVMRDPSGMMACYHAAIDSAHILTSRPDLLIQLGLVRPSIDWTIVAQGLVYRDIRPVRTALHGISEVPPGCLLKIGAGSIDLCCIWSPWTFATQAEDNRDFDRAAASLGTVATQTLRAWGSAFQRPLIEISGGLDSAIVAAGLAGDKTEGRCLTFGPVPGDPDERPWARAIATHLGYDLAELELDTGVVDLTRSDAADLPRPCARLFSQALDRPIRVLAEETGADGFIGGAGGDSVFCLLQSALPLIDRAQIEGIGPGVLRTAIDVAQISQSNAWRVLAAALRCRLRPVGSFPRPMTNCFISSEARQNLPWPQGNPWLEAASDAPPGSRRHVWSIIGILNHLEGYGRETKAPHISPLMSQPILEACLSVPSWLWCTGGRNRAVAREAFRDRLPAIVVDRRTKGAFNGLVTRLIDQHRALVREMLLGGTLARHSLLNKDAIAAALAGPLPTRDALSQLMALVDFEAWASGWSSR</sequence>
<comment type="catalytic activity">
    <reaction evidence="3">
        <text>L-aspartate + L-glutamine + ATP + H2O = L-asparagine + L-glutamate + AMP + diphosphate + H(+)</text>
        <dbReference type="Rhea" id="RHEA:12228"/>
        <dbReference type="ChEBI" id="CHEBI:15377"/>
        <dbReference type="ChEBI" id="CHEBI:15378"/>
        <dbReference type="ChEBI" id="CHEBI:29985"/>
        <dbReference type="ChEBI" id="CHEBI:29991"/>
        <dbReference type="ChEBI" id="CHEBI:30616"/>
        <dbReference type="ChEBI" id="CHEBI:33019"/>
        <dbReference type="ChEBI" id="CHEBI:58048"/>
        <dbReference type="ChEBI" id="CHEBI:58359"/>
        <dbReference type="ChEBI" id="CHEBI:456215"/>
        <dbReference type="EC" id="6.3.5.4"/>
    </reaction>
</comment>
<evidence type="ECO:0000259" key="4">
    <source>
        <dbReference type="Pfam" id="PF00733"/>
    </source>
</evidence>
<protein>
    <recommendedName>
        <fullName evidence="2">asparagine synthase (glutamine-hydrolyzing)</fullName>
        <ecNumber evidence="2">6.3.5.4</ecNumber>
    </recommendedName>
</protein>
<comment type="pathway">
    <text evidence="1">Amino-acid biosynthesis; L-asparagine biosynthesis; L-asparagine from L-aspartate (L-Gln route): step 1/1.</text>
</comment>
<comment type="caution">
    <text evidence="5">The sequence shown here is derived from an EMBL/GenBank/DDBJ whole genome shotgun (WGS) entry which is preliminary data.</text>
</comment>
<evidence type="ECO:0000256" key="2">
    <source>
        <dbReference type="ARBA" id="ARBA00012737"/>
    </source>
</evidence>
<feature type="domain" description="Asparagine synthetase" evidence="4">
    <location>
        <begin position="464"/>
        <end position="576"/>
    </location>
</feature>
<reference evidence="5 6" key="1">
    <citation type="submission" date="2017-09" db="EMBL/GenBank/DDBJ databases">
        <title>Sphingomonas spermidinifaciens 9NM-10, whole genome shotgun sequence.</title>
        <authorList>
            <person name="Feng G."/>
            <person name="Zhu H."/>
        </authorList>
    </citation>
    <scope>NUCLEOTIDE SEQUENCE [LARGE SCALE GENOMIC DNA]</scope>
    <source>
        <strain evidence="5 6">9NM-10</strain>
    </source>
</reference>
<feature type="domain" description="Asparagine synthetase" evidence="4">
    <location>
        <begin position="239"/>
        <end position="347"/>
    </location>
</feature>
<dbReference type="Proteomes" id="UP000218366">
    <property type="component" value="Unassembled WGS sequence"/>
</dbReference>
<evidence type="ECO:0000256" key="3">
    <source>
        <dbReference type="ARBA" id="ARBA00048741"/>
    </source>
</evidence>
<dbReference type="EMBL" id="NWMW01000002">
    <property type="protein sequence ID" value="PCD02254.1"/>
    <property type="molecule type" value="Genomic_DNA"/>
</dbReference>
<evidence type="ECO:0000313" key="6">
    <source>
        <dbReference type="Proteomes" id="UP000218366"/>
    </source>
</evidence>
<gene>
    <name evidence="5" type="ORF">COC42_12440</name>
</gene>
<accession>A0A2A4B3J2</accession>
<dbReference type="PANTHER" id="PTHR43284">
    <property type="entry name" value="ASPARAGINE SYNTHETASE (GLUTAMINE-HYDROLYZING)"/>
    <property type="match status" value="1"/>
</dbReference>
<dbReference type="Pfam" id="PF00733">
    <property type="entry name" value="Asn_synthase"/>
    <property type="match status" value="2"/>
</dbReference>
<organism evidence="5 6">
    <name type="scientific">Sphingomonas spermidinifaciens</name>
    <dbReference type="NCBI Taxonomy" id="1141889"/>
    <lineage>
        <taxon>Bacteria</taxon>
        <taxon>Pseudomonadati</taxon>
        <taxon>Pseudomonadota</taxon>
        <taxon>Alphaproteobacteria</taxon>
        <taxon>Sphingomonadales</taxon>
        <taxon>Sphingomonadaceae</taxon>
        <taxon>Sphingomonas</taxon>
    </lineage>
</organism>
<dbReference type="InterPro" id="IPR051786">
    <property type="entry name" value="ASN_synthetase/amidase"/>
</dbReference>
<evidence type="ECO:0000256" key="1">
    <source>
        <dbReference type="ARBA" id="ARBA00005187"/>
    </source>
</evidence>
<dbReference type="RefSeq" id="WP_096343633.1">
    <property type="nucleotide sequence ID" value="NZ_NWMW01000002.1"/>
</dbReference>
<dbReference type="OrthoDB" id="7053173at2"/>
<dbReference type="AlphaFoldDB" id="A0A2A4B3J2"/>
<dbReference type="InterPro" id="IPR014729">
    <property type="entry name" value="Rossmann-like_a/b/a_fold"/>
</dbReference>
<evidence type="ECO:0000313" key="5">
    <source>
        <dbReference type="EMBL" id="PCD02254.1"/>
    </source>
</evidence>
<dbReference type="InterPro" id="IPR001962">
    <property type="entry name" value="Asn_synthase"/>
</dbReference>
<proteinExistence type="predicted"/>
<name>A0A2A4B3J2_9SPHN</name>
<dbReference type="GO" id="GO:0006529">
    <property type="term" value="P:asparagine biosynthetic process"/>
    <property type="evidence" value="ECO:0007669"/>
    <property type="project" value="InterPro"/>
</dbReference>
<dbReference type="PANTHER" id="PTHR43284:SF1">
    <property type="entry name" value="ASPARAGINE SYNTHETASE"/>
    <property type="match status" value="1"/>
</dbReference>